<dbReference type="AlphaFoldDB" id="A0A2V0NRN6"/>
<comment type="caution">
    <text evidence="2">The sequence shown here is derived from an EMBL/GenBank/DDBJ whole genome shotgun (WGS) entry which is preliminary data.</text>
</comment>
<proteinExistence type="predicted"/>
<feature type="region of interest" description="Disordered" evidence="1">
    <location>
        <begin position="209"/>
        <end position="238"/>
    </location>
</feature>
<evidence type="ECO:0008006" key="4">
    <source>
        <dbReference type="Google" id="ProtNLM"/>
    </source>
</evidence>
<feature type="region of interest" description="Disordered" evidence="1">
    <location>
        <begin position="1"/>
        <end position="43"/>
    </location>
</feature>
<evidence type="ECO:0000313" key="2">
    <source>
        <dbReference type="EMBL" id="GBF88230.1"/>
    </source>
</evidence>
<organism evidence="2 3">
    <name type="scientific">Raphidocelis subcapitata</name>
    <dbReference type="NCBI Taxonomy" id="307507"/>
    <lineage>
        <taxon>Eukaryota</taxon>
        <taxon>Viridiplantae</taxon>
        <taxon>Chlorophyta</taxon>
        <taxon>core chlorophytes</taxon>
        <taxon>Chlorophyceae</taxon>
        <taxon>CS clade</taxon>
        <taxon>Sphaeropleales</taxon>
        <taxon>Selenastraceae</taxon>
        <taxon>Raphidocelis</taxon>
    </lineage>
</organism>
<keyword evidence="3" id="KW-1185">Reference proteome</keyword>
<accession>A0A2V0NRN6</accession>
<dbReference type="Proteomes" id="UP000247498">
    <property type="component" value="Unassembled WGS sequence"/>
</dbReference>
<evidence type="ECO:0000256" key="1">
    <source>
        <dbReference type="SAM" id="MobiDB-lite"/>
    </source>
</evidence>
<reference evidence="2 3" key="1">
    <citation type="journal article" date="2018" name="Sci. Rep.">
        <title>Raphidocelis subcapitata (=Pseudokirchneriella subcapitata) provides an insight into genome evolution and environmental adaptations in the Sphaeropleales.</title>
        <authorList>
            <person name="Suzuki S."/>
            <person name="Yamaguchi H."/>
            <person name="Nakajima N."/>
            <person name="Kawachi M."/>
        </authorList>
    </citation>
    <scope>NUCLEOTIDE SEQUENCE [LARGE SCALE GENOMIC DNA]</scope>
    <source>
        <strain evidence="2 3">NIES-35</strain>
    </source>
</reference>
<dbReference type="EMBL" id="BDRX01000004">
    <property type="protein sequence ID" value="GBF88230.1"/>
    <property type="molecule type" value="Genomic_DNA"/>
</dbReference>
<sequence>MLRAIDTRRTATAAQRPPRAPAPPRRGARDAFKPARAPDAPPAMLRPEESLRLIPEFASALDAGGAAAFAVAAHARFAAEAGACLAAAGGWGLAPAWTRFSDGEGRLVQRSREGGMVLHCQTFSAAPSGPPGCPLDWGHQSFALGPAGAYSKTALWLSPGGPCPLTPHIELELFAPAAEGAPLLFYFSLDPRASTALYPAYVDRYYTSPPPQTPARPAAQPGAPPPPPRPAPPPPRLPSWAQLEAARAGDALFSRFASPSFHVRAFAATAMLFNVDSGPEGRAALLDTVGQGTAVWGAWLAADLAAAAAALSDAAGQQQGAAAAAAAAQPPAAAPASTPQHSPSPAEAAAAAAANAWLLAGAPSEAGGLGAALLAEAPALDAAHRRFPRREASAAAMAAAFGGAAMEAWWASVDGSARVGPGEGGA</sequence>
<protein>
    <recommendedName>
        <fullName evidence="4">Red chlorophyll catabolite reductase</fullName>
    </recommendedName>
</protein>
<dbReference type="Gene3D" id="3.40.1500.20">
    <property type="match status" value="1"/>
</dbReference>
<feature type="compositionally biased region" description="Pro residues" evidence="1">
    <location>
        <begin position="222"/>
        <end position="237"/>
    </location>
</feature>
<evidence type="ECO:0000313" key="3">
    <source>
        <dbReference type="Proteomes" id="UP000247498"/>
    </source>
</evidence>
<gene>
    <name evidence="2" type="ORF">Rsub_00942</name>
</gene>
<dbReference type="InParanoid" id="A0A2V0NRN6"/>
<name>A0A2V0NRN6_9CHLO</name>
<dbReference type="OrthoDB" id="26525at2759"/>